<keyword evidence="8 12" id="KW-0812">Transmembrane</keyword>
<keyword evidence="7" id="KW-0949">S-adenosyl-L-methionine</keyword>
<comment type="similarity">
    <text evidence="3">Belongs to the nurim family.</text>
</comment>
<accession>A0A9X0YLY7</accession>
<keyword evidence="5" id="KW-0489">Methyltransferase</keyword>
<dbReference type="AlphaFoldDB" id="A0A9X0YLY7"/>
<comment type="subcellular location">
    <subcellularLocation>
        <location evidence="2">Membrane</location>
        <topology evidence="2">Multi-pass membrane protein</topology>
    </subcellularLocation>
</comment>
<evidence type="ECO:0000256" key="12">
    <source>
        <dbReference type="SAM" id="Phobius"/>
    </source>
</evidence>
<name>A0A9X0YLY7_9FLAO</name>
<comment type="caution">
    <text evidence="14">The sequence shown here is derived from an EMBL/GenBank/DDBJ whole genome shotgun (WGS) entry which is preliminary data.</text>
</comment>
<evidence type="ECO:0000256" key="2">
    <source>
        <dbReference type="ARBA" id="ARBA00004141"/>
    </source>
</evidence>
<dbReference type="PANTHER" id="PTHR31040">
    <property type="entry name" value="NURIM"/>
    <property type="match status" value="1"/>
</dbReference>
<evidence type="ECO:0000256" key="7">
    <source>
        <dbReference type="ARBA" id="ARBA00022691"/>
    </source>
</evidence>
<evidence type="ECO:0000256" key="1">
    <source>
        <dbReference type="ARBA" id="ARBA00002096"/>
    </source>
</evidence>
<feature type="transmembrane region" description="Helical" evidence="12">
    <location>
        <begin position="86"/>
        <end position="103"/>
    </location>
</feature>
<dbReference type="PANTHER" id="PTHR31040:SF1">
    <property type="entry name" value="NURIM"/>
    <property type="match status" value="1"/>
</dbReference>
<evidence type="ECO:0000256" key="6">
    <source>
        <dbReference type="ARBA" id="ARBA00022679"/>
    </source>
</evidence>
<feature type="transmembrane region" description="Helical" evidence="12">
    <location>
        <begin position="45"/>
        <end position="65"/>
    </location>
</feature>
<evidence type="ECO:0000313" key="17">
    <source>
        <dbReference type="Proteomes" id="UP001231587"/>
    </source>
</evidence>
<feature type="transmembrane region" description="Helical" evidence="12">
    <location>
        <begin position="7"/>
        <end position="33"/>
    </location>
</feature>
<evidence type="ECO:0000313" key="14">
    <source>
        <dbReference type="EMBL" id="MBP1841000.1"/>
    </source>
</evidence>
<proteinExistence type="inferred from homology"/>
<dbReference type="InterPro" id="IPR033580">
    <property type="entry name" value="Nurim-like"/>
</dbReference>
<feature type="domain" description="NnrU" evidence="13">
    <location>
        <begin position="53"/>
        <end position="190"/>
    </location>
</feature>
<evidence type="ECO:0000313" key="15">
    <source>
        <dbReference type="EMBL" id="MDQ0336103.1"/>
    </source>
</evidence>
<dbReference type="GO" id="GO:0032259">
    <property type="term" value="P:methylation"/>
    <property type="evidence" value="ECO:0007669"/>
    <property type="project" value="UniProtKB-KW"/>
</dbReference>
<keyword evidence="10 12" id="KW-0472">Membrane</keyword>
<dbReference type="InterPro" id="IPR054700">
    <property type="entry name" value="MddA"/>
</dbReference>
<evidence type="ECO:0000256" key="5">
    <source>
        <dbReference type="ARBA" id="ARBA00022603"/>
    </source>
</evidence>
<dbReference type="Proteomes" id="UP001138672">
    <property type="component" value="Unassembled WGS sequence"/>
</dbReference>
<evidence type="ECO:0000256" key="3">
    <source>
        <dbReference type="ARBA" id="ARBA00010631"/>
    </source>
</evidence>
<evidence type="ECO:0000313" key="16">
    <source>
        <dbReference type="Proteomes" id="UP001138672"/>
    </source>
</evidence>
<gene>
    <name evidence="14" type="ORF">J2Z56_002931</name>
    <name evidence="15" type="ORF">J2Z57_002556</name>
</gene>
<comment type="function">
    <text evidence="1">Catalyzes the methylation of methanethiol (MeSH) to yield dimethylsulphide (DMS).</text>
</comment>
<dbReference type="Gene3D" id="1.20.120.1630">
    <property type="match status" value="1"/>
</dbReference>
<evidence type="ECO:0000256" key="10">
    <source>
        <dbReference type="ARBA" id="ARBA00023136"/>
    </source>
</evidence>
<protein>
    <recommendedName>
        <fullName evidence="4">methanethiol S-methyltransferase</fullName>
        <ecNumber evidence="4">2.1.1.334</ecNumber>
    </recommendedName>
</protein>
<dbReference type="EMBL" id="JAUSUU010000008">
    <property type="protein sequence ID" value="MDQ0336103.1"/>
    <property type="molecule type" value="Genomic_DNA"/>
</dbReference>
<keyword evidence="6" id="KW-0808">Transferase</keyword>
<evidence type="ECO:0000256" key="9">
    <source>
        <dbReference type="ARBA" id="ARBA00022989"/>
    </source>
</evidence>
<dbReference type="GO" id="GO:0016020">
    <property type="term" value="C:membrane"/>
    <property type="evidence" value="ECO:0007669"/>
    <property type="project" value="UniProtKB-SubCell"/>
</dbReference>
<feature type="transmembrane region" description="Helical" evidence="12">
    <location>
        <begin position="123"/>
        <end position="148"/>
    </location>
</feature>
<dbReference type="Proteomes" id="UP001231587">
    <property type="component" value="Unassembled WGS sequence"/>
</dbReference>
<dbReference type="EMBL" id="JAGGJQ010000008">
    <property type="protein sequence ID" value="MBP1841000.1"/>
    <property type="molecule type" value="Genomic_DNA"/>
</dbReference>
<dbReference type="GO" id="GO:0008168">
    <property type="term" value="F:methyltransferase activity"/>
    <property type="evidence" value="ECO:0007669"/>
    <property type="project" value="UniProtKB-KW"/>
</dbReference>
<evidence type="ECO:0000256" key="8">
    <source>
        <dbReference type="ARBA" id="ARBA00022692"/>
    </source>
</evidence>
<sequence>MKKYIIFIYGIVAYCIFLIAFLYAIGFVGNLFVPKTIDSGVEPTLLKAILTNIILLSVFALQHSIMARPKFKEWFTSIFSQAMERSTYILLSSLALLLVYWQWQPITILVWETETTILSNILTGIFFLGWLIVLLSTFMINHFELFGLAQIFDNLKNRKTSNPKFQTNYFYKLVRHPIMLGFLIAFWATPVMTLGHLLFSVVTTLYIFVAVKYLEEKDLRKYIGEDYETYQKEVPMIIPFTKK</sequence>
<organism evidence="14 16">
    <name type="scientific">Formosa algae</name>
    <dbReference type="NCBI Taxonomy" id="225843"/>
    <lineage>
        <taxon>Bacteria</taxon>
        <taxon>Pseudomonadati</taxon>
        <taxon>Bacteroidota</taxon>
        <taxon>Flavobacteriia</taxon>
        <taxon>Flavobacteriales</taxon>
        <taxon>Flavobacteriaceae</taxon>
        <taxon>Formosa</taxon>
    </lineage>
</organism>
<evidence type="ECO:0000259" key="13">
    <source>
        <dbReference type="Pfam" id="PF07298"/>
    </source>
</evidence>
<dbReference type="Pfam" id="PF07298">
    <property type="entry name" value="NnrU"/>
    <property type="match status" value="1"/>
</dbReference>
<dbReference type="InterPro" id="IPR009915">
    <property type="entry name" value="NnrU_dom"/>
</dbReference>
<keyword evidence="17" id="KW-1185">Reference proteome</keyword>
<evidence type="ECO:0000256" key="11">
    <source>
        <dbReference type="ARBA" id="ARBA00048134"/>
    </source>
</evidence>
<dbReference type="EC" id="2.1.1.334" evidence="4"/>
<dbReference type="NCBIfam" id="NF045656">
    <property type="entry name" value="MeththiolMtaseMddA"/>
    <property type="match status" value="1"/>
</dbReference>
<dbReference type="RefSeq" id="WP_057781965.1">
    <property type="nucleotide sequence ID" value="NZ_JAGGJQ010000008.1"/>
</dbReference>
<feature type="transmembrane region" description="Helical" evidence="12">
    <location>
        <begin position="194"/>
        <end position="214"/>
    </location>
</feature>
<reference evidence="14" key="1">
    <citation type="submission" date="2021-03" db="EMBL/GenBank/DDBJ databases">
        <title>Genomic Encyclopedia of Type Strains, Phase IV (KMG-IV): sequencing the most valuable type-strain genomes for metagenomic binning, comparative biology and taxonomic classification.</title>
        <authorList>
            <person name="Goeker M."/>
        </authorList>
    </citation>
    <scope>NUCLEOTIDE SEQUENCE</scope>
    <source>
        <strain evidence="14">DSM 15523</strain>
        <strain evidence="15 17">DSM 16476</strain>
    </source>
</reference>
<keyword evidence="9 12" id="KW-1133">Transmembrane helix</keyword>
<evidence type="ECO:0000256" key="4">
    <source>
        <dbReference type="ARBA" id="ARBA00012149"/>
    </source>
</evidence>
<feature type="transmembrane region" description="Helical" evidence="12">
    <location>
        <begin position="169"/>
        <end position="188"/>
    </location>
</feature>
<comment type="catalytic activity">
    <reaction evidence="11">
        <text>methanethiol + S-adenosyl-L-methionine = dimethyl sulfide + S-adenosyl-L-homocysteine + H(+)</text>
        <dbReference type="Rhea" id="RHEA:50428"/>
        <dbReference type="ChEBI" id="CHEBI:15378"/>
        <dbReference type="ChEBI" id="CHEBI:16007"/>
        <dbReference type="ChEBI" id="CHEBI:17437"/>
        <dbReference type="ChEBI" id="CHEBI:57856"/>
        <dbReference type="ChEBI" id="CHEBI:59789"/>
        <dbReference type="EC" id="2.1.1.334"/>
    </reaction>
</comment>
<dbReference type="OrthoDB" id="9809773at2"/>